<evidence type="ECO:0000313" key="10">
    <source>
        <dbReference type="EMBL" id="GGI71719.1"/>
    </source>
</evidence>
<sequence>MDCNLCVDVCPTGIDIRHGLQYECISCGACIDACNQTMDKFGYAPGLIRYTSENARQSQAKSIWDSGRFAAYGCAIIIMLIIMSIDILNREDIQLNVLRDRQELYRDSDIQGHYENTYLLKIRNKTQQATRYRVTIESPSYLYLPRKAEISIAAGEQIHYPITVLGNKSKIEQRQISIRFLVTDLNNPGQRVSQQSNFFSATTMR</sequence>
<reference evidence="10" key="1">
    <citation type="journal article" date="2014" name="Int. J. Syst. Evol. Microbiol.">
        <title>Complete genome sequence of Corynebacterium casei LMG S-19264T (=DSM 44701T), isolated from a smear-ripened cheese.</title>
        <authorList>
            <consortium name="US DOE Joint Genome Institute (JGI-PGF)"/>
            <person name="Walter F."/>
            <person name="Albersmeier A."/>
            <person name="Kalinowski J."/>
            <person name="Ruckert C."/>
        </authorList>
    </citation>
    <scope>NUCLEOTIDE SEQUENCE</scope>
    <source>
        <strain evidence="10">JCM 30804</strain>
    </source>
</reference>
<evidence type="ECO:0000256" key="7">
    <source>
        <dbReference type="SAM" id="Phobius"/>
    </source>
</evidence>
<accession>A0A917JIW3</accession>
<protein>
    <recommendedName>
        <fullName evidence="12">Cytochrome c oxidase accessory protein CcoG</fullName>
    </recommendedName>
</protein>
<dbReference type="Proteomes" id="UP000613743">
    <property type="component" value="Unassembled WGS sequence"/>
</dbReference>
<organism evidence="10 11">
    <name type="scientific">Shewanella gelidii</name>
    <dbReference type="NCBI Taxonomy" id="1642821"/>
    <lineage>
        <taxon>Bacteria</taxon>
        <taxon>Pseudomonadati</taxon>
        <taxon>Pseudomonadota</taxon>
        <taxon>Gammaproteobacteria</taxon>
        <taxon>Alteromonadales</taxon>
        <taxon>Shewanellaceae</taxon>
        <taxon>Shewanella</taxon>
    </lineage>
</organism>
<gene>
    <name evidence="10" type="ORF">GCM10009332_06320</name>
</gene>
<keyword evidence="5" id="KW-0408">Iron</keyword>
<comment type="caution">
    <text evidence="10">The sequence shown here is derived from an EMBL/GenBank/DDBJ whole genome shotgun (WGS) entry which is preliminary data.</text>
</comment>
<dbReference type="InterPro" id="IPR032879">
    <property type="entry name" value="FixG_C"/>
</dbReference>
<evidence type="ECO:0000256" key="4">
    <source>
        <dbReference type="ARBA" id="ARBA00022982"/>
    </source>
</evidence>
<dbReference type="Pfam" id="PF11614">
    <property type="entry name" value="FixG_C"/>
    <property type="match status" value="1"/>
</dbReference>
<evidence type="ECO:0000256" key="2">
    <source>
        <dbReference type="ARBA" id="ARBA00022485"/>
    </source>
</evidence>
<evidence type="ECO:0000256" key="1">
    <source>
        <dbReference type="ARBA" id="ARBA00022448"/>
    </source>
</evidence>
<dbReference type="PANTHER" id="PTHR30176:SF3">
    <property type="entry name" value="FERREDOXIN-TYPE PROTEIN NAPH"/>
    <property type="match status" value="1"/>
</dbReference>
<dbReference type="SUPFAM" id="SSF54862">
    <property type="entry name" value="4Fe-4S ferredoxins"/>
    <property type="match status" value="1"/>
</dbReference>
<dbReference type="PANTHER" id="PTHR30176">
    <property type="entry name" value="FERREDOXIN-TYPE PROTEIN NAPH"/>
    <property type="match status" value="1"/>
</dbReference>
<dbReference type="Pfam" id="PF13746">
    <property type="entry name" value="Fer4_18"/>
    <property type="match status" value="1"/>
</dbReference>
<keyword evidence="6" id="KW-0411">Iron-sulfur</keyword>
<keyword evidence="11" id="KW-1185">Reference proteome</keyword>
<evidence type="ECO:0000259" key="8">
    <source>
        <dbReference type="Pfam" id="PF11614"/>
    </source>
</evidence>
<evidence type="ECO:0008006" key="12">
    <source>
        <dbReference type="Google" id="ProtNLM"/>
    </source>
</evidence>
<dbReference type="AlphaFoldDB" id="A0A917JIW3"/>
<keyword evidence="7" id="KW-1133">Transmembrane helix</keyword>
<keyword evidence="7" id="KW-0472">Membrane</keyword>
<evidence type="ECO:0000256" key="3">
    <source>
        <dbReference type="ARBA" id="ARBA00022723"/>
    </source>
</evidence>
<dbReference type="GO" id="GO:0051539">
    <property type="term" value="F:4 iron, 4 sulfur cluster binding"/>
    <property type="evidence" value="ECO:0007669"/>
    <property type="project" value="UniProtKB-KW"/>
</dbReference>
<dbReference type="GO" id="GO:0046872">
    <property type="term" value="F:metal ion binding"/>
    <property type="evidence" value="ECO:0007669"/>
    <property type="project" value="UniProtKB-KW"/>
</dbReference>
<keyword evidence="2" id="KW-0004">4Fe-4S</keyword>
<evidence type="ECO:0000256" key="5">
    <source>
        <dbReference type="ARBA" id="ARBA00023004"/>
    </source>
</evidence>
<feature type="transmembrane region" description="Helical" evidence="7">
    <location>
        <begin position="69"/>
        <end position="89"/>
    </location>
</feature>
<dbReference type="EMBL" id="BMPZ01000001">
    <property type="protein sequence ID" value="GGI71719.1"/>
    <property type="molecule type" value="Genomic_DNA"/>
</dbReference>
<dbReference type="Gene3D" id="2.60.40.10">
    <property type="entry name" value="Immunoglobulins"/>
    <property type="match status" value="1"/>
</dbReference>
<name>A0A917JIW3_9GAMM</name>
<keyword evidence="3" id="KW-0479">Metal-binding</keyword>
<proteinExistence type="predicted"/>
<feature type="domain" description="FixG C-terminal immunoglobulin-like" evidence="8">
    <location>
        <begin position="84"/>
        <end position="200"/>
    </location>
</feature>
<reference evidence="10" key="2">
    <citation type="submission" date="2020-09" db="EMBL/GenBank/DDBJ databases">
        <authorList>
            <person name="Sun Q."/>
            <person name="Ohkuma M."/>
        </authorList>
    </citation>
    <scope>NUCLEOTIDE SEQUENCE</scope>
    <source>
        <strain evidence="10">JCM 30804</strain>
    </source>
</reference>
<dbReference type="InterPro" id="IPR017896">
    <property type="entry name" value="4Fe4S_Fe-S-bd"/>
</dbReference>
<evidence type="ECO:0000256" key="6">
    <source>
        <dbReference type="ARBA" id="ARBA00023014"/>
    </source>
</evidence>
<keyword evidence="1" id="KW-0813">Transport</keyword>
<evidence type="ECO:0000313" key="11">
    <source>
        <dbReference type="Proteomes" id="UP000613743"/>
    </source>
</evidence>
<dbReference type="InterPro" id="IPR051684">
    <property type="entry name" value="Electron_Trans/Redox"/>
</dbReference>
<keyword evidence="4" id="KW-0249">Electron transport</keyword>
<keyword evidence="7" id="KW-0812">Transmembrane</keyword>
<evidence type="ECO:0000259" key="9">
    <source>
        <dbReference type="Pfam" id="PF13746"/>
    </source>
</evidence>
<dbReference type="InterPro" id="IPR013783">
    <property type="entry name" value="Ig-like_fold"/>
</dbReference>
<feature type="domain" description="4Fe-4S ferredoxin-type" evidence="9">
    <location>
        <begin position="1"/>
        <end position="53"/>
    </location>
</feature>
<dbReference type="GO" id="GO:0005886">
    <property type="term" value="C:plasma membrane"/>
    <property type="evidence" value="ECO:0007669"/>
    <property type="project" value="TreeGrafter"/>
</dbReference>